<comment type="caution">
    <text evidence="2">The sequence shown here is derived from an EMBL/GenBank/DDBJ whole genome shotgun (WGS) entry which is preliminary data.</text>
</comment>
<protein>
    <submittedName>
        <fullName evidence="2">Uncharacterized protein</fullName>
    </submittedName>
</protein>
<dbReference type="AlphaFoldDB" id="X1F918"/>
<evidence type="ECO:0000256" key="1">
    <source>
        <dbReference type="SAM" id="MobiDB-lite"/>
    </source>
</evidence>
<sequence>MQKKTPREAHPAALRADVKGALRSARRGLASSRRRRHVAQGLEPEAALTDEPA</sequence>
<gene>
    <name evidence="2" type="ORF">S03H2_24832</name>
</gene>
<organism evidence="2">
    <name type="scientific">marine sediment metagenome</name>
    <dbReference type="NCBI Taxonomy" id="412755"/>
    <lineage>
        <taxon>unclassified sequences</taxon>
        <taxon>metagenomes</taxon>
        <taxon>ecological metagenomes</taxon>
    </lineage>
</organism>
<feature type="non-terminal residue" evidence="2">
    <location>
        <position position="53"/>
    </location>
</feature>
<feature type="compositionally biased region" description="Basic and acidic residues" evidence="1">
    <location>
        <begin position="1"/>
        <end position="20"/>
    </location>
</feature>
<dbReference type="EMBL" id="BARU01013897">
    <property type="protein sequence ID" value="GAH42121.1"/>
    <property type="molecule type" value="Genomic_DNA"/>
</dbReference>
<accession>X1F918</accession>
<feature type="region of interest" description="Disordered" evidence="1">
    <location>
        <begin position="1"/>
        <end position="53"/>
    </location>
</feature>
<evidence type="ECO:0000313" key="2">
    <source>
        <dbReference type="EMBL" id="GAH42121.1"/>
    </source>
</evidence>
<feature type="compositionally biased region" description="Low complexity" evidence="1">
    <location>
        <begin position="21"/>
        <end position="31"/>
    </location>
</feature>
<proteinExistence type="predicted"/>
<name>X1F918_9ZZZZ</name>
<reference evidence="2" key="1">
    <citation type="journal article" date="2014" name="Front. Microbiol.">
        <title>High frequency of phylogenetically diverse reductive dehalogenase-homologous genes in deep subseafloor sedimentary metagenomes.</title>
        <authorList>
            <person name="Kawai M."/>
            <person name="Futagami T."/>
            <person name="Toyoda A."/>
            <person name="Takaki Y."/>
            <person name="Nishi S."/>
            <person name="Hori S."/>
            <person name="Arai W."/>
            <person name="Tsubouchi T."/>
            <person name="Morono Y."/>
            <person name="Uchiyama I."/>
            <person name="Ito T."/>
            <person name="Fujiyama A."/>
            <person name="Inagaki F."/>
            <person name="Takami H."/>
        </authorList>
    </citation>
    <scope>NUCLEOTIDE SEQUENCE</scope>
    <source>
        <strain evidence="2">Expedition CK06-06</strain>
    </source>
</reference>